<protein>
    <recommendedName>
        <fullName evidence="2">Integrase catalytic domain-containing protein</fullName>
    </recommendedName>
</protein>
<feature type="coiled-coil region" evidence="1">
    <location>
        <begin position="176"/>
        <end position="214"/>
    </location>
</feature>
<accession>A0A2H0N397</accession>
<dbReference type="InterPro" id="IPR036397">
    <property type="entry name" value="RNaseH_sf"/>
</dbReference>
<dbReference type="SUPFAM" id="SSF53098">
    <property type="entry name" value="Ribonuclease H-like"/>
    <property type="match status" value="1"/>
</dbReference>
<organism evidence="3 4">
    <name type="scientific">Candidatus Magasanikbacteria bacterium CG11_big_fil_rev_8_21_14_0_20_43_7</name>
    <dbReference type="NCBI Taxonomy" id="1974654"/>
    <lineage>
        <taxon>Bacteria</taxon>
        <taxon>Candidatus Magasanikiibacteriota</taxon>
    </lineage>
</organism>
<evidence type="ECO:0000313" key="4">
    <source>
        <dbReference type="Proteomes" id="UP000229782"/>
    </source>
</evidence>
<comment type="caution">
    <text evidence="3">The sequence shown here is derived from an EMBL/GenBank/DDBJ whole genome shotgun (WGS) entry which is preliminary data.</text>
</comment>
<dbReference type="Gene3D" id="3.30.420.10">
    <property type="entry name" value="Ribonuclease H-like superfamily/Ribonuclease H"/>
    <property type="match status" value="1"/>
</dbReference>
<dbReference type="AlphaFoldDB" id="A0A2H0N397"/>
<dbReference type="Proteomes" id="UP000229782">
    <property type="component" value="Unassembled WGS sequence"/>
</dbReference>
<proteinExistence type="predicted"/>
<dbReference type="EMBL" id="PCWM01000014">
    <property type="protein sequence ID" value="PIR03373.1"/>
    <property type="molecule type" value="Genomic_DNA"/>
</dbReference>
<gene>
    <name evidence="3" type="ORF">COV60_00700</name>
</gene>
<dbReference type="GO" id="GO:0015074">
    <property type="term" value="P:DNA integration"/>
    <property type="evidence" value="ECO:0007669"/>
    <property type="project" value="InterPro"/>
</dbReference>
<reference evidence="3 4" key="1">
    <citation type="submission" date="2017-09" db="EMBL/GenBank/DDBJ databases">
        <title>Depth-based differentiation of microbial function through sediment-hosted aquifers and enrichment of novel symbionts in the deep terrestrial subsurface.</title>
        <authorList>
            <person name="Probst A.J."/>
            <person name="Ladd B."/>
            <person name="Jarett J.K."/>
            <person name="Geller-Mcgrath D.E."/>
            <person name="Sieber C.M."/>
            <person name="Emerson J.B."/>
            <person name="Anantharaman K."/>
            <person name="Thomas B.C."/>
            <person name="Malmstrom R."/>
            <person name="Stieglmeier M."/>
            <person name="Klingl A."/>
            <person name="Woyke T."/>
            <person name="Ryan C.M."/>
            <person name="Banfield J.F."/>
        </authorList>
    </citation>
    <scope>NUCLEOTIDE SEQUENCE [LARGE SCALE GENOMIC DNA]</scope>
    <source>
        <strain evidence="3">CG11_big_fil_rev_8_21_14_0_20_43_7</strain>
    </source>
</reference>
<feature type="domain" description="Integrase catalytic" evidence="2">
    <location>
        <begin position="1"/>
        <end position="154"/>
    </location>
</feature>
<sequence length="230" mass="27123">MSTTDIGSGWWEGKAIFCKQAKDVHQALYELEQSYPFSWREIHPDNGTEFINSVLYNWTTEQGLGFSRSRPYSKNGNCFVEQKNSTHVRKMVGHRRYDTKKELDLLNELYGILVLYKNFFQPIIPLKSKERIDGKLKRVYGESKTPYQHIMASRTVPKKKKQELTKQYRQLNPAKLKRQIEEKQNQLLELVQTKQREQEQAHTMKNELHNSQNLIHVSVAKLIAEPINFR</sequence>
<dbReference type="GO" id="GO:0003676">
    <property type="term" value="F:nucleic acid binding"/>
    <property type="evidence" value="ECO:0007669"/>
    <property type="project" value="InterPro"/>
</dbReference>
<name>A0A2H0N397_9BACT</name>
<dbReference type="PROSITE" id="PS50994">
    <property type="entry name" value="INTEGRASE"/>
    <property type="match status" value="1"/>
</dbReference>
<dbReference type="InterPro" id="IPR001584">
    <property type="entry name" value="Integrase_cat-core"/>
</dbReference>
<dbReference type="InterPro" id="IPR012337">
    <property type="entry name" value="RNaseH-like_sf"/>
</dbReference>
<evidence type="ECO:0000259" key="2">
    <source>
        <dbReference type="PROSITE" id="PS50994"/>
    </source>
</evidence>
<keyword evidence="1" id="KW-0175">Coiled coil</keyword>
<evidence type="ECO:0000256" key="1">
    <source>
        <dbReference type="SAM" id="Coils"/>
    </source>
</evidence>
<evidence type="ECO:0000313" key="3">
    <source>
        <dbReference type="EMBL" id="PIR03373.1"/>
    </source>
</evidence>